<comment type="caution">
    <text evidence="2">The sequence shown here is derived from an EMBL/GenBank/DDBJ whole genome shotgun (WGS) entry which is preliminary data.</text>
</comment>
<feature type="transmembrane region" description="Helical" evidence="1">
    <location>
        <begin position="101"/>
        <end position="119"/>
    </location>
</feature>
<keyword evidence="1" id="KW-1133">Transmembrane helix</keyword>
<keyword evidence="3" id="KW-1185">Reference proteome</keyword>
<evidence type="ECO:0000256" key="1">
    <source>
        <dbReference type="SAM" id="Phobius"/>
    </source>
</evidence>
<keyword evidence="1" id="KW-0812">Transmembrane</keyword>
<feature type="transmembrane region" description="Helical" evidence="1">
    <location>
        <begin position="42"/>
        <end position="62"/>
    </location>
</feature>
<protein>
    <submittedName>
        <fullName evidence="2">Uncharacterized protein</fullName>
    </submittedName>
</protein>
<dbReference type="Proteomes" id="UP000281431">
    <property type="component" value="Unassembled WGS sequence"/>
</dbReference>
<evidence type="ECO:0000313" key="3">
    <source>
        <dbReference type="Proteomes" id="UP000281431"/>
    </source>
</evidence>
<feature type="transmembrane region" description="Helical" evidence="1">
    <location>
        <begin position="12"/>
        <end position="36"/>
    </location>
</feature>
<dbReference type="AlphaFoldDB" id="A0A3N6MVL8"/>
<proteinExistence type="predicted"/>
<keyword evidence="1" id="KW-0472">Membrane</keyword>
<name>A0A3N6MVL8_NATCH</name>
<gene>
    <name evidence="2" type="ORF">EA472_05620</name>
</gene>
<sequence length="122" mass="12574">MEITGWASTESVSGLEWLAVALAGITGGIHLVLGFAFLPDPIAVAFVLAGLGFAGALALFLLEIRRRLLYALGVPFVAAQIAAWLAIARPAGVGDVGPLEAVDKVVQVTLIVVLLGLLARDS</sequence>
<dbReference type="OrthoDB" id="330759at2157"/>
<accession>A0A3N6MVL8</accession>
<dbReference type="EMBL" id="REFZ01000003">
    <property type="protein sequence ID" value="RQH02021.1"/>
    <property type="molecule type" value="Genomic_DNA"/>
</dbReference>
<organism evidence="2 3">
    <name type="scientific">Natrarchaeobius chitinivorans</name>
    <dbReference type="NCBI Taxonomy" id="1679083"/>
    <lineage>
        <taxon>Archaea</taxon>
        <taxon>Methanobacteriati</taxon>
        <taxon>Methanobacteriota</taxon>
        <taxon>Stenosarchaea group</taxon>
        <taxon>Halobacteria</taxon>
        <taxon>Halobacteriales</taxon>
        <taxon>Natrialbaceae</taxon>
        <taxon>Natrarchaeobius</taxon>
    </lineage>
</organism>
<dbReference type="Pfam" id="PF24287">
    <property type="entry name" value="DUF7475"/>
    <property type="match status" value="1"/>
</dbReference>
<reference evidence="2 3" key="1">
    <citation type="submission" date="2018-10" db="EMBL/GenBank/DDBJ databases">
        <title>Natrarchaeobius chitinivorans gen. nov., sp. nov., and Natrarchaeobius haloalkaliphilus sp. nov., alkaliphilic, chitin-utilizing haloarchaea from hypersaline alkaline lakes.</title>
        <authorList>
            <person name="Sorokin D.Y."/>
            <person name="Elcheninov A.G."/>
            <person name="Kostrikina N.A."/>
            <person name="Bale N.J."/>
            <person name="Sinninghe Damste J.S."/>
            <person name="Khijniak T.V."/>
            <person name="Kublanov I.V."/>
            <person name="Toshchakov S.V."/>
        </authorList>
    </citation>
    <scope>NUCLEOTIDE SEQUENCE [LARGE SCALE GENOMIC DNA]</scope>
    <source>
        <strain evidence="2 3">AArcht7</strain>
    </source>
</reference>
<dbReference type="InterPro" id="IPR055898">
    <property type="entry name" value="DUF7475"/>
</dbReference>
<evidence type="ECO:0000313" key="2">
    <source>
        <dbReference type="EMBL" id="RQH02021.1"/>
    </source>
</evidence>
<feature type="transmembrane region" description="Helical" evidence="1">
    <location>
        <begin position="69"/>
        <end position="89"/>
    </location>
</feature>